<gene>
    <name evidence="12" type="ORF">THAOC_22423</name>
</gene>
<feature type="transmembrane region" description="Helical" evidence="11">
    <location>
        <begin position="110"/>
        <end position="127"/>
    </location>
</feature>
<dbReference type="OMA" id="RWAWGDE"/>
<evidence type="ECO:0000256" key="9">
    <source>
        <dbReference type="ARBA" id="ARBA00023136"/>
    </source>
</evidence>
<keyword evidence="6 11" id="KW-0812">Transmembrane</keyword>
<keyword evidence="5" id="KW-0808">Transferase</keyword>
<keyword evidence="8 11" id="KW-1133">Transmembrane helix</keyword>
<evidence type="ECO:0000256" key="2">
    <source>
        <dbReference type="ARBA" id="ARBA00004141"/>
    </source>
</evidence>
<dbReference type="AlphaFoldDB" id="K0SFZ0"/>
<evidence type="ECO:0000256" key="7">
    <source>
        <dbReference type="ARBA" id="ARBA00022786"/>
    </source>
</evidence>
<reference evidence="12 13" key="1">
    <citation type="journal article" date="2012" name="Genome Biol.">
        <title>Genome and low-iron response of an oceanic diatom adapted to chronic iron limitation.</title>
        <authorList>
            <person name="Lommer M."/>
            <person name="Specht M."/>
            <person name="Roy A.S."/>
            <person name="Kraemer L."/>
            <person name="Andreson R."/>
            <person name="Gutowska M.A."/>
            <person name="Wolf J."/>
            <person name="Bergner S.V."/>
            <person name="Schilhabel M.B."/>
            <person name="Klostermeier U.C."/>
            <person name="Beiko R.G."/>
            <person name="Rosenstiel P."/>
            <person name="Hippler M."/>
            <person name="Laroche J."/>
        </authorList>
    </citation>
    <scope>NUCLEOTIDE SEQUENCE [LARGE SCALE GENOMIC DNA]</scope>
    <source>
        <strain evidence="12 13">CCMP1005</strain>
    </source>
</reference>
<keyword evidence="7" id="KW-0833">Ubl conjugation pathway</keyword>
<evidence type="ECO:0000256" key="6">
    <source>
        <dbReference type="ARBA" id="ARBA00022692"/>
    </source>
</evidence>
<feature type="transmembrane region" description="Helical" evidence="11">
    <location>
        <begin position="184"/>
        <end position="202"/>
    </location>
</feature>
<feature type="transmembrane region" description="Helical" evidence="11">
    <location>
        <begin position="859"/>
        <end position="881"/>
    </location>
</feature>
<dbReference type="eggNOG" id="KOG1609">
    <property type="taxonomic scope" value="Eukaryota"/>
</dbReference>
<evidence type="ECO:0000313" key="13">
    <source>
        <dbReference type="Proteomes" id="UP000266841"/>
    </source>
</evidence>
<evidence type="ECO:0000256" key="11">
    <source>
        <dbReference type="SAM" id="Phobius"/>
    </source>
</evidence>
<dbReference type="EC" id="2.3.2.27" evidence="4"/>
<feature type="region of interest" description="Disordered" evidence="10">
    <location>
        <begin position="1"/>
        <end position="42"/>
    </location>
</feature>
<evidence type="ECO:0000256" key="4">
    <source>
        <dbReference type="ARBA" id="ARBA00012483"/>
    </source>
</evidence>
<protein>
    <recommendedName>
        <fullName evidence="4">RING-type E3 ubiquitin transferase</fullName>
        <ecNumber evidence="4">2.3.2.27</ecNumber>
    </recommendedName>
</protein>
<feature type="transmembrane region" description="Helical" evidence="11">
    <location>
        <begin position="323"/>
        <end position="343"/>
    </location>
</feature>
<keyword evidence="13" id="KW-1185">Reference proteome</keyword>
<name>K0SFZ0_THAOC</name>
<evidence type="ECO:0000313" key="12">
    <source>
        <dbReference type="EMBL" id="EJK57522.1"/>
    </source>
</evidence>
<comment type="catalytic activity">
    <reaction evidence="1">
        <text>S-ubiquitinyl-[E2 ubiquitin-conjugating enzyme]-L-cysteine + [acceptor protein]-L-lysine = [E2 ubiquitin-conjugating enzyme]-L-cysteine + N(6)-ubiquitinyl-[acceptor protein]-L-lysine.</text>
        <dbReference type="EC" id="2.3.2.27"/>
    </reaction>
</comment>
<evidence type="ECO:0000256" key="8">
    <source>
        <dbReference type="ARBA" id="ARBA00022989"/>
    </source>
</evidence>
<dbReference type="PANTHER" id="PTHR13145:SF0">
    <property type="entry name" value="E3 UBIQUITIN-PROTEIN LIGASE MARCHF6"/>
    <property type="match status" value="1"/>
</dbReference>
<evidence type="ECO:0000256" key="10">
    <source>
        <dbReference type="SAM" id="MobiDB-lite"/>
    </source>
</evidence>
<dbReference type="Proteomes" id="UP000266841">
    <property type="component" value="Unassembled WGS sequence"/>
</dbReference>
<dbReference type="OrthoDB" id="264354at2759"/>
<feature type="transmembrane region" description="Helical" evidence="11">
    <location>
        <begin position="823"/>
        <end position="847"/>
    </location>
</feature>
<feature type="compositionally biased region" description="Basic and acidic residues" evidence="10">
    <location>
        <begin position="29"/>
        <end position="42"/>
    </location>
</feature>
<dbReference type="EMBL" id="AGNL01027942">
    <property type="protein sequence ID" value="EJK57522.1"/>
    <property type="molecule type" value="Genomic_DNA"/>
</dbReference>
<evidence type="ECO:0000256" key="5">
    <source>
        <dbReference type="ARBA" id="ARBA00022679"/>
    </source>
</evidence>
<dbReference type="GO" id="GO:0061630">
    <property type="term" value="F:ubiquitin protein ligase activity"/>
    <property type="evidence" value="ECO:0007669"/>
    <property type="project" value="UniProtKB-EC"/>
</dbReference>
<comment type="caution">
    <text evidence="12">The sequence shown here is derived from an EMBL/GenBank/DDBJ whole genome shotgun (WGS) entry which is preliminary data.</text>
</comment>
<evidence type="ECO:0000256" key="1">
    <source>
        <dbReference type="ARBA" id="ARBA00000900"/>
    </source>
</evidence>
<feature type="transmembrane region" description="Helical" evidence="11">
    <location>
        <begin position="276"/>
        <end position="303"/>
    </location>
</feature>
<comment type="subcellular location">
    <subcellularLocation>
        <location evidence="2">Membrane</location>
        <topology evidence="2">Multi-pass membrane protein</topology>
    </subcellularLocation>
</comment>
<dbReference type="GO" id="GO:0036503">
    <property type="term" value="P:ERAD pathway"/>
    <property type="evidence" value="ECO:0007669"/>
    <property type="project" value="TreeGrafter"/>
</dbReference>
<comment type="pathway">
    <text evidence="3">Protein modification; protein ubiquitination.</text>
</comment>
<proteinExistence type="predicted"/>
<organism evidence="12 13">
    <name type="scientific">Thalassiosira oceanica</name>
    <name type="common">Marine diatom</name>
    <dbReference type="NCBI Taxonomy" id="159749"/>
    <lineage>
        <taxon>Eukaryota</taxon>
        <taxon>Sar</taxon>
        <taxon>Stramenopiles</taxon>
        <taxon>Ochrophyta</taxon>
        <taxon>Bacillariophyta</taxon>
        <taxon>Coscinodiscophyceae</taxon>
        <taxon>Thalassiosirophycidae</taxon>
        <taxon>Thalassiosirales</taxon>
        <taxon>Thalassiosiraceae</taxon>
        <taxon>Thalassiosira</taxon>
    </lineage>
</organism>
<feature type="transmembrane region" description="Helical" evidence="11">
    <location>
        <begin position="721"/>
        <end position="745"/>
    </location>
</feature>
<sequence>MDDDAALEEFMRDQEDGQHDDEELPPLQADRDPPAGDPNRADARFGIRRAFDGVGNNDNGNFNDIDINANGGRDDNAPQMGAEVDEIEVNIALDELLGLRGPILGVVRNLIWLLVFNTAYVGVFAFLPSKLGDAIYHLFGEFAKIEEAVYRIPVLGYIAEGIKATSSRLVERNKEADLVYKPCQLAKIALGYLFVSFSVFIVRGTMRVILRLVYLWRHAGDSAGTREDSGVREDAGDMEFAIRDPARRREEVEEARMADDGSLHGAIENACAIVKVVVLLFIKMLILPLLLGVWLDLATLPLFERTWNDRIDDAGNDLFGSVLLHWVAGITFMLLVTVSVLQLREVAHPAVLASVVRPQEPQPDLLGNLLQEGGTTHARRVLLSLGIYAALLGIHIWFPSWLLLRYDLGKHLPLFRPRFWHVVMPRVQIPVELFAFHICMLGVLERYKNNIGAVQHHWLRFMGGYLGITRQILPHEVSGFKFLGALPVFTRDATENQLEYSPALGARDVIDEDLFGERNGDVFPLWNAISEARHVERRQEIIRAIIASSSCFADSHLGPQTTGKIVYGTVSRDGRRLLKSHICIRLPTSTSTSVTGAKGRSRGDRRGAAGAGRLIPTVVGPYRLKQGRMERKKEGNGGRKTKRVTCIEIWKEVQGRPIPRPPEGWDDLGIGGAERHGRWAWGDEELSSIENGVAARLPFLVDPNASRLSRSVALLRLSAKAVFLLVASWVAITAVLIASLNGPLWCGRFSLYLMRVPDKRVHDPFAFALGLLVLTPGVLTCARLVSASGDGPGGVPSLVARWIRTSFRPGHFLGGGGRKESTLVTFLLLWLAVCPLLLGNLYCQFFVGPTAGWLLDWAFLINWGTGTLLLNLWAVMCYFSLFTRRVWGDIIFGEPVAGANMNNNNDANDMPRQLFNDGADGAPAENDAAGSPSGRTGPAWQGRDGVVARCVASIKAFVVGWEWDKIDRQALLSDFAVPVAKHLGIAFVFPVSVLFLAASFLSALGRSIGINFAFRALTVLGLAIDYVLTCKDSLRSWYLAAHKVARDDRYLIGEILLNYGSS</sequence>
<feature type="transmembrane region" description="Helical" evidence="11">
    <location>
        <begin position="983"/>
        <end position="1002"/>
    </location>
</feature>
<dbReference type="PANTHER" id="PTHR13145">
    <property type="entry name" value="SSM4 PROTEIN"/>
    <property type="match status" value="1"/>
</dbReference>
<feature type="transmembrane region" description="Helical" evidence="11">
    <location>
        <begin position="1008"/>
        <end position="1028"/>
    </location>
</feature>
<evidence type="ECO:0000256" key="3">
    <source>
        <dbReference type="ARBA" id="ARBA00004906"/>
    </source>
</evidence>
<accession>K0SFZ0</accession>
<keyword evidence="9 11" id="KW-0472">Membrane</keyword>
<feature type="transmembrane region" description="Helical" evidence="11">
    <location>
        <begin position="765"/>
        <end position="785"/>
    </location>
</feature>
<feature type="transmembrane region" description="Helical" evidence="11">
    <location>
        <begin position="381"/>
        <end position="403"/>
    </location>
</feature>
<dbReference type="GO" id="GO:0005789">
    <property type="term" value="C:endoplasmic reticulum membrane"/>
    <property type="evidence" value="ECO:0007669"/>
    <property type="project" value="TreeGrafter"/>
</dbReference>